<sequence>SGSVYFEGNWTMTCPCLSLLLLLLSTLLQLSGAGHPASSISGSVYFEGCLEDTCQKGDRLKGYGCRNGNCKLVCNDNDCYHRGIRIRRPSPDESLNLSRFRFEGCSGRYCSSGHVDGYDCQLGLCRYVCEGAVCHRGNQKTKITDRFLFKGCASNTCQLGDLVGYGCKNGRCDSICDQTGCYMGEGRQRSSAKSLSKGRFLFEHCSDNICLNGDHHGYGCSSGVCDMVCEKDECYHGDRVYHFHTKSKMKEVIVFYGCQDINCKNQRGFGYDCKTGYCAVACDDHQCFKNVASLAEPILHRSISPVNQRRIKEAKLVFHGCGTERRCQTGSTFGYNCQGEVCEYVCTSEACLHNGKPMLSLKAKEAMKKVSLYFDGCLSSICFKEDFDGFNCNRGRCALVCNDEMCFDAESYDEAYAVPKNTPPPAPQKSPEEEFDFGKELQKIQFSKFFNFGDTPFF</sequence>
<dbReference type="AlphaFoldDB" id="A0A0V0J5Y3"/>
<organism evidence="2">
    <name type="scientific">Schistocephalus solidus</name>
    <name type="common">Tapeworm</name>
    <dbReference type="NCBI Taxonomy" id="70667"/>
    <lineage>
        <taxon>Eukaryota</taxon>
        <taxon>Metazoa</taxon>
        <taxon>Spiralia</taxon>
        <taxon>Lophotrochozoa</taxon>
        <taxon>Platyhelminthes</taxon>
        <taxon>Cestoda</taxon>
        <taxon>Eucestoda</taxon>
        <taxon>Diphyllobothriidea</taxon>
        <taxon>Diphyllobothriidae</taxon>
        <taxon>Schistocephalus</taxon>
    </lineage>
</organism>
<dbReference type="EMBL" id="GEEE01002199">
    <property type="protein sequence ID" value="JAP61026.1"/>
    <property type="molecule type" value="Transcribed_RNA"/>
</dbReference>
<proteinExistence type="predicted"/>
<feature type="non-terminal residue" evidence="2">
    <location>
        <position position="1"/>
    </location>
</feature>
<evidence type="ECO:0000256" key="1">
    <source>
        <dbReference type="SAM" id="SignalP"/>
    </source>
</evidence>
<name>A0A0V0J5Y3_SCHSO</name>
<dbReference type="EMBL" id="GEEE01010728">
    <property type="protein sequence ID" value="JAP52497.1"/>
    <property type="molecule type" value="Transcribed_RNA"/>
</dbReference>
<evidence type="ECO:0008006" key="3">
    <source>
        <dbReference type="Google" id="ProtNLM"/>
    </source>
</evidence>
<protein>
    <recommendedName>
        <fullName evidence="3">Tenascin-X</fullName>
    </recommendedName>
</protein>
<feature type="chain" id="PRO_5007437574" description="Tenascin-X" evidence="1">
    <location>
        <begin position="34"/>
        <end position="458"/>
    </location>
</feature>
<keyword evidence="1" id="KW-0732">Signal</keyword>
<accession>A0A0V0J5Y3</accession>
<gene>
    <name evidence="2" type="ORF">TR135279</name>
</gene>
<feature type="signal peptide" evidence="1">
    <location>
        <begin position="1"/>
        <end position="33"/>
    </location>
</feature>
<reference evidence="2" key="1">
    <citation type="submission" date="2016-01" db="EMBL/GenBank/DDBJ databases">
        <title>Reference transcriptome for the parasite Schistocephalus solidus: insights into the molecular evolution of parasitism.</title>
        <authorList>
            <person name="Hebert F.O."/>
            <person name="Grambauer S."/>
            <person name="Barber I."/>
            <person name="Landry C.R."/>
            <person name="Aubin-Horth N."/>
        </authorList>
    </citation>
    <scope>NUCLEOTIDE SEQUENCE</scope>
</reference>
<evidence type="ECO:0000313" key="2">
    <source>
        <dbReference type="EMBL" id="JAP61026.1"/>
    </source>
</evidence>